<feature type="non-terminal residue" evidence="2">
    <location>
        <position position="122"/>
    </location>
</feature>
<evidence type="ECO:0000256" key="1">
    <source>
        <dbReference type="SAM" id="Phobius"/>
    </source>
</evidence>
<dbReference type="EMBL" id="GBEZ01012503">
    <property type="protein sequence ID" value="JAC73387.1"/>
    <property type="molecule type" value="Transcribed_RNA"/>
</dbReference>
<feature type="transmembrane region" description="Helical" evidence="1">
    <location>
        <begin position="94"/>
        <end position="116"/>
    </location>
</feature>
<name>A0A061RKB1_9CHLO</name>
<organism evidence="2">
    <name type="scientific">Tetraselmis sp. GSL018</name>
    <dbReference type="NCBI Taxonomy" id="582737"/>
    <lineage>
        <taxon>Eukaryota</taxon>
        <taxon>Viridiplantae</taxon>
        <taxon>Chlorophyta</taxon>
        <taxon>core chlorophytes</taxon>
        <taxon>Chlorodendrophyceae</taxon>
        <taxon>Chlorodendrales</taxon>
        <taxon>Chlorodendraceae</taxon>
        <taxon>Tetraselmis</taxon>
    </lineage>
</organism>
<keyword evidence="1" id="KW-1133">Transmembrane helix</keyword>
<gene>
    <name evidence="2" type="ORF">TSPGSL018_28985</name>
</gene>
<protein>
    <submittedName>
        <fullName evidence="2">Uncharacterized protein</fullName>
    </submittedName>
</protein>
<sequence>MVRLCRGGRSDWRHRNDVLGRSKGESLIEGSVKIRTARRVFGVDDAGGGAGRWPGKGLLRKRLRRSRVCRVSTKLPAQHSAVGWERVADSFFSVYFFSWKVFGVPLCCTAVVACLLETRLPP</sequence>
<proteinExistence type="predicted"/>
<keyword evidence="1" id="KW-0812">Transmembrane</keyword>
<accession>A0A061RKB1</accession>
<reference evidence="2" key="1">
    <citation type="submission" date="2014-05" db="EMBL/GenBank/DDBJ databases">
        <title>The transcriptome of the halophilic microalga Tetraselmis sp. GSL018 isolated from the Great Salt Lake, Utah.</title>
        <authorList>
            <person name="Jinkerson R.E."/>
            <person name="D'Adamo S."/>
            <person name="Posewitz M.C."/>
        </authorList>
    </citation>
    <scope>NUCLEOTIDE SEQUENCE</scope>
    <source>
        <strain evidence="2">GSL018</strain>
    </source>
</reference>
<dbReference type="AlphaFoldDB" id="A0A061RKB1"/>
<evidence type="ECO:0000313" key="2">
    <source>
        <dbReference type="EMBL" id="JAC73387.1"/>
    </source>
</evidence>
<keyword evidence="1" id="KW-0472">Membrane</keyword>